<dbReference type="OMA" id="NSANWSH"/>
<evidence type="ECO:0000313" key="3">
    <source>
        <dbReference type="Proteomes" id="UP000019132"/>
    </source>
</evidence>
<feature type="compositionally biased region" description="Polar residues" evidence="1">
    <location>
        <begin position="658"/>
        <end position="677"/>
    </location>
</feature>
<evidence type="ECO:0000313" key="2">
    <source>
        <dbReference type="EnsemblProtists" id="PYU1_T001181"/>
    </source>
</evidence>
<dbReference type="STRING" id="431595.K3W890"/>
<accession>K3W890</accession>
<reference evidence="3" key="1">
    <citation type="journal article" date="2010" name="Genome Biol.">
        <title>Genome sequence of the necrotrophic plant pathogen Pythium ultimum reveals original pathogenicity mechanisms and effector repertoire.</title>
        <authorList>
            <person name="Levesque C.A."/>
            <person name="Brouwer H."/>
            <person name="Cano L."/>
            <person name="Hamilton J.P."/>
            <person name="Holt C."/>
            <person name="Huitema E."/>
            <person name="Raffaele S."/>
            <person name="Robideau G.P."/>
            <person name="Thines M."/>
            <person name="Win J."/>
            <person name="Zerillo M.M."/>
            <person name="Beakes G.W."/>
            <person name="Boore J.L."/>
            <person name="Busam D."/>
            <person name="Dumas B."/>
            <person name="Ferriera S."/>
            <person name="Fuerstenberg S.I."/>
            <person name="Gachon C.M."/>
            <person name="Gaulin E."/>
            <person name="Govers F."/>
            <person name="Grenville-Briggs L."/>
            <person name="Horner N."/>
            <person name="Hostetler J."/>
            <person name="Jiang R.H."/>
            <person name="Johnson J."/>
            <person name="Krajaejun T."/>
            <person name="Lin H."/>
            <person name="Meijer H.J."/>
            <person name="Moore B."/>
            <person name="Morris P."/>
            <person name="Phuntmart V."/>
            <person name="Puiu D."/>
            <person name="Shetty J."/>
            <person name="Stajich J.E."/>
            <person name="Tripathy S."/>
            <person name="Wawra S."/>
            <person name="van West P."/>
            <person name="Whitty B.R."/>
            <person name="Coutinho P.M."/>
            <person name="Henrissat B."/>
            <person name="Martin F."/>
            <person name="Thomas P.D."/>
            <person name="Tyler B.M."/>
            <person name="De Vries R.P."/>
            <person name="Kamoun S."/>
            <person name="Yandell M."/>
            <person name="Tisserat N."/>
            <person name="Buell C.R."/>
        </authorList>
    </citation>
    <scope>NUCLEOTIDE SEQUENCE</scope>
    <source>
        <strain evidence="3">DAOM:BR144</strain>
    </source>
</reference>
<feature type="compositionally biased region" description="Basic and acidic residues" evidence="1">
    <location>
        <begin position="585"/>
        <end position="617"/>
    </location>
</feature>
<reference evidence="2" key="3">
    <citation type="submission" date="2015-02" db="UniProtKB">
        <authorList>
            <consortium name="EnsemblProtists"/>
        </authorList>
    </citation>
    <scope>IDENTIFICATION</scope>
    <source>
        <strain evidence="2">DAOM BR144</strain>
    </source>
</reference>
<feature type="compositionally biased region" description="Polar residues" evidence="1">
    <location>
        <begin position="533"/>
        <end position="551"/>
    </location>
</feature>
<reference evidence="3" key="2">
    <citation type="submission" date="2010-04" db="EMBL/GenBank/DDBJ databases">
        <authorList>
            <person name="Buell R."/>
            <person name="Hamilton J."/>
            <person name="Hostetler J."/>
        </authorList>
    </citation>
    <scope>NUCLEOTIDE SEQUENCE [LARGE SCALE GENOMIC DNA]</scope>
    <source>
        <strain evidence="3">DAOM:BR144</strain>
    </source>
</reference>
<keyword evidence="3" id="KW-1185">Reference proteome</keyword>
<dbReference type="EMBL" id="GL376626">
    <property type="status" value="NOT_ANNOTATED_CDS"/>
    <property type="molecule type" value="Genomic_DNA"/>
</dbReference>
<protein>
    <submittedName>
        <fullName evidence="2">Uncharacterized protein</fullName>
    </submittedName>
</protein>
<dbReference type="HOGENOM" id="CLU_004942_0_0_1"/>
<dbReference type="EnsemblProtists" id="PYU1_T001181">
    <property type="protein sequence ID" value="PYU1_T001181"/>
    <property type="gene ID" value="PYU1_G001181"/>
</dbReference>
<feature type="region of interest" description="Disordered" evidence="1">
    <location>
        <begin position="518"/>
        <end position="756"/>
    </location>
</feature>
<dbReference type="InParanoid" id="K3W890"/>
<sequence length="942" mass="104048">MATKQIFNDLNLVIRLNQHIKVITNNDEATTALLSKQTSFKVLTDLDALQNPDPREDARFDHQRSSFLAQEDFSDLPFHLQGDQEFNKASAIAERRALRRSDPIKRKIAFLWDVARRNKGAEIVTRAGSFQQHVTKTGGHGSPSSLVAADIAANNMNSIGERDYMAMMLLIFKALRNDFVLDVAQLQVHCDWEVDSHHGNTLSFDQFFLALFELVDLWTCDIMESTYVHFLKLLARRITVRVVMFLDDMKLKLALSDNFDDAVVVKAIPLSTIPKFVSVAKVVEQRGVRTVGELATADPQMVENERLKYIEKNNFSKEKIGATLQQLLDTFNGISEQLEPGESGIINSLRTAFIIEKGIFIHRKHDIDSVRAELEKFGVDPVGLSDADALEKYGTLYEMFVLRDGESIKTLAQTMLTQIKLELEAHGIVVNDENAETMYDGFYNSVVAATGDDMVRDAKNWMNETVKTNTVSSYVKADYHEFKSLEDVTLTGSQPGDEEFMSLLSSEDEEVNDDMLPIADDGKLKNASPIQRKPSQVKITQVSSLLGQTQHPTKKNAERQTRENPEKPTSTPPGSSSSPRQRSGPRADPHSKDSQSHRKHSGDKWKNSKGREAHEQSQTKPGMSTPSLPRPADKTEDEGGTSSEILDSLSREGAETSLDGSNELSLVEGTSSENAGDSTLLDDRLAQSSPTDQDEETRRIRPSLSLKTMRSKSDLDLELPSQDLERSDTTNDDTDREAQGVEFEYEGKGPSMPEPEPIPVQETPVAPKIPKIIIGTGADGVNIPAAARYIQLLGLGTVLTAGNEAGLYQLLDSDEGKDVDLVCFDIGAELDTAVEKLLALQNVIGKRVIIFGGDIDDPEKTHTVAEACLAEGAVFFSTLPINFAELRTVIVAFFENSTQPYILRQRKPVGQATAALKMASQSIGAASLFGLHDNPRKLSTPP</sequence>
<dbReference type="Proteomes" id="UP000019132">
    <property type="component" value="Unassembled WGS sequence"/>
</dbReference>
<dbReference type="eggNOG" id="ENOG502R5NK">
    <property type="taxonomic scope" value="Eukaryota"/>
</dbReference>
<dbReference type="VEuPathDB" id="FungiDB:PYU1_G001181"/>
<dbReference type="AlphaFoldDB" id="K3W890"/>
<organism evidence="2 3">
    <name type="scientific">Globisporangium ultimum (strain ATCC 200006 / CBS 805.95 / DAOM BR144)</name>
    <name type="common">Pythium ultimum</name>
    <dbReference type="NCBI Taxonomy" id="431595"/>
    <lineage>
        <taxon>Eukaryota</taxon>
        <taxon>Sar</taxon>
        <taxon>Stramenopiles</taxon>
        <taxon>Oomycota</taxon>
        <taxon>Peronosporomycetes</taxon>
        <taxon>Pythiales</taxon>
        <taxon>Pythiaceae</taxon>
        <taxon>Globisporangium</taxon>
    </lineage>
</organism>
<proteinExistence type="predicted"/>
<feature type="compositionally biased region" description="Basic and acidic residues" evidence="1">
    <location>
        <begin position="555"/>
        <end position="566"/>
    </location>
</feature>
<name>K3W890_GLOUD</name>
<feature type="compositionally biased region" description="Polar residues" evidence="1">
    <location>
        <begin position="618"/>
        <end position="627"/>
    </location>
</feature>
<evidence type="ECO:0000256" key="1">
    <source>
        <dbReference type="SAM" id="MobiDB-lite"/>
    </source>
</evidence>
<feature type="compositionally biased region" description="Low complexity" evidence="1">
    <location>
        <begin position="568"/>
        <end position="584"/>
    </location>
</feature>